<comment type="similarity">
    <text evidence="1">Belongs to the disease resistance NB-LRR family.</text>
</comment>
<dbReference type="Gene3D" id="3.40.50.300">
    <property type="entry name" value="P-loop containing nucleotide triphosphate hydrolases"/>
    <property type="match status" value="2"/>
</dbReference>
<feature type="domain" description="AAA+ ATPase" evidence="6">
    <location>
        <begin position="176"/>
        <end position="313"/>
    </location>
</feature>
<evidence type="ECO:0000256" key="3">
    <source>
        <dbReference type="ARBA" id="ARBA00022741"/>
    </source>
</evidence>
<keyword evidence="4" id="KW-0611">Plant defense</keyword>
<keyword evidence="5" id="KW-0067">ATP-binding</keyword>
<dbReference type="PANTHER" id="PTHR33463:SF174">
    <property type="entry name" value="DOMAIN-CONTAINING DISEASE RESISTANCE PROTEIN, PUTATIVE-RELATED"/>
    <property type="match status" value="1"/>
</dbReference>
<dbReference type="InterPro" id="IPR003593">
    <property type="entry name" value="AAA+_ATPase"/>
</dbReference>
<dbReference type="Proteomes" id="UP000701853">
    <property type="component" value="Chromosome 10"/>
</dbReference>
<dbReference type="OrthoDB" id="1747797at2759"/>
<dbReference type="InterPro" id="IPR050905">
    <property type="entry name" value="Plant_NBS-LRR"/>
</dbReference>
<dbReference type="Pfam" id="PF00931">
    <property type="entry name" value="NB-ARC"/>
    <property type="match status" value="2"/>
</dbReference>
<dbReference type="InterPro" id="IPR002182">
    <property type="entry name" value="NB-ARC"/>
</dbReference>
<dbReference type="GO" id="GO:0006952">
    <property type="term" value="P:defense response"/>
    <property type="evidence" value="ECO:0007669"/>
    <property type="project" value="UniProtKB-KW"/>
</dbReference>
<dbReference type="PANTHER" id="PTHR33463">
    <property type="entry name" value="NB-ARC DOMAIN-CONTAINING PROTEIN-RELATED"/>
    <property type="match status" value="1"/>
</dbReference>
<proteinExistence type="inferred from homology"/>
<evidence type="ECO:0000256" key="2">
    <source>
        <dbReference type="ARBA" id="ARBA00022737"/>
    </source>
</evidence>
<evidence type="ECO:0000313" key="8">
    <source>
        <dbReference type="Proteomes" id="UP000701853"/>
    </source>
</evidence>
<dbReference type="Gene3D" id="3.80.10.10">
    <property type="entry name" value="Ribonuclease Inhibitor"/>
    <property type="match status" value="11"/>
</dbReference>
<accession>A0A8J5YFA2</accession>
<feature type="domain" description="AAA+ ATPase" evidence="6">
    <location>
        <begin position="2302"/>
        <end position="2437"/>
    </location>
</feature>
<dbReference type="InterPro" id="IPR027417">
    <property type="entry name" value="P-loop_NTPase"/>
</dbReference>
<dbReference type="EMBL" id="JAHUZN010000010">
    <property type="protein sequence ID" value="KAG8480252.1"/>
    <property type="molecule type" value="Genomic_DNA"/>
</dbReference>
<dbReference type="InterPro" id="IPR042197">
    <property type="entry name" value="Apaf_helical"/>
</dbReference>
<evidence type="ECO:0000256" key="1">
    <source>
        <dbReference type="ARBA" id="ARBA00008894"/>
    </source>
</evidence>
<protein>
    <recommendedName>
        <fullName evidence="6">AAA+ ATPase domain-containing protein</fullName>
    </recommendedName>
</protein>
<evidence type="ECO:0000256" key="5">
    <source>
        <dbReference type="ARBA" id="ARBA00022840"/>
    </source>
</evidence>
<keyword evidence="2" id="KW-0677">Repeat</keyword>
<dbReference type="SUPFAM" id="SSF52058">
    <property type="entry name" value="L domain-like"/>
    <property type="match status" value="5"/>
</dbReference>
<reference evidence="7 8" key="1">
    <citation type="journal article" date="2021" name="bioRxiv">
        <title>The Gossypium anomalum genome as a resource for cotton improvement and evolutionary analysis of hybrid incompatibility.</title>
        <authorList>
            <person name="Grover C.E."/>
            <person name="Yuan D."/>
            <person name="Arick M.A."/>
            <person name="Miller E.R."/>
            <person name="Hu G."/>
            <person name="Peterson D.G."/>
            <person name="Wendel J.F."/>
            <person name="Udall J.A."/>
        </authorList>
    </citation>
    <scope>NUCLEOTIDE SEQUENCE [LARGE SCALE GENOMIC DNA]</scope>
    <source>
        <strain evidence="7">JFW-Udall</strain>
        <tissue evidence="7">Leaf</tissue>
    </source>
</reference>
<dbReference type="InterPro" id="IPR032675">
    <property type="entry name" value="LRR_dom_sf"/>
</dbReference>
<dbReference type="GO" id="GO:0043531">
    <property type="term" value="F:ADP binding"/>
    <property type="evidence" value="ECO:0007669"/>
    <property type="project" value="InterPro"/>
</dbReference>
<dbReference type="Gene3D" id="1.10.8.430">
    <property type="entry name" value="Helical domain of apoptotic protease-activating factors"/>
    <property type="match status" value="2"/>
</dbReference>
<name>A0A8J5YFA2_9ROSI</name>
<dbReference type="GO" id="GO:0005524">
    <property type="term" value="F:ATP binding"/>
    <property type="evidence" value="ECO:0007669"/>
    <property type="project" value="UniProtKB-KW"/>
</dbReference>
<gene>
    <name evidence="7" type="ORF">CXB51_024835</name>
</gene>
<sequence>MEIVIAIVGSIVAKAVEYTISPIKNHVKYLSNHQKNVETLKNRANRLKDARDGVQHCVDAAKQNGEEIEGDVDKWLSAVDKKILEQVEEVMQDEEKAKKKCFIGLCPNFRTLYKLSLKAEEEAKAVAELLEHGKFERVSYRAAPQGIVVAPVKGYQEFESRTSILNRIMEALKDDSVSIVGVHGMGGIGKTTLVKEIARKVKGKLFDSVVIATVTQAIDIEKIQNQIADFLGLKFEEQSTVGKAFRLRERLKEKRILVVLDDIWEKLDIEEVGIPLGDEHKGCKLLLTSRELNVLLNGMDAQKNFRIGVLNEKEAWDLFKKMAGNCDESCDLKPIAMEVAKKCAGLPIAIATVAGALRNKRLFEWKNALRELERPSSSNFTGITAAYSAIEWSFNYLESKEVKLTFLLCSVIGHNGLVEDLVRYTLGLGLFDGVKTMEEARNKVLTVVANLKASALLLDSYSDEHFDIHDVVWDAALAIALKDYRMLVLRDHVPKEWSDKEKMNRWSVISLRCPQIIANLPKEMECSGLSFFHMAGAVKIPPNFFKQTEGLKALDLFGMQFPSLPESIIHLTDLRMLCLKECAVDDITILGELKNLEILNLSKSGIKELPMEMAQLTQLRLLDLSWCRELEIIPPNVLSSLSKLEELYMGGSIVEWEKEGVVETERKNASLEELNNLPCLTTLYVHILDAQMIPKNRFVETLDKYNICVGDYNRFIWYQNHECSRTLKLKLCTNIYLDNGLKMLLIKTEDLHLEGLEGVKNVLVELNNGKDLPHLKRLHVKNGMHVQYIKMDKIGFSELCFIKLKNLPQLISFCSQDERCSMSSKPLPLFNKQTCHWISNLRSLIIKGCGKLEHLLSPSLARSLVQLQRFDIKDCKCLRDIILIEEIEEERKNGICFPRLNSLHIDGLPNLIFFSSGNHNIEFPLLEELWIERCPSFIEFISQSSNESGMHALFSEKVAFPRLEKMTINNLRNVKMMFHNDFAPGSFQNLRKIRVERCGSLKNLFPVSIAKHLPQLEGLRIINCGVEEIVSKGEGVEEQPVRFEFPQVSSLEVTSLKELKCFYEGQHTIVWPMLKKLKTDCSALLKIVASEHLRLIQGNEQPVLSVEEVIPELEELVLLNFGDMDQFPPALFQDIKVFVVRGGSRSSIFPFVRRFYNLDSFELSDFDFKYVVPCKGDVGTLTPIRNLTLDRAINLKHIWRKDSEFDHILSNLQKLLVWECDDLINITVSSSSFQNLTTLSVLYCQMMTNLVTPLVVKNLVQLTRMTVSGCTKMTEIVGNGGDCHQTIVVSKLKCLELSYLQSLTSFCPRNYTFNFPCLEELLVAQCPSLKIFSEGVSSTPQLQRVKQSHYTEKWSWASDLNTTIQQLYTEKGGLNNQQDLNISDTFPESIEIWTRNPQEILGFRNLVTLQFCKCNSLKYIFTSSLLLGLNQLQSIKVKECSSMEQVIREEAMTDKFTFLSLFSIRIELCSNLTNFYLGSQALEFPELFRITIVECPKMTTFSSSVSRGSGDASENVVGEGVIYDSPAIFFSNKVVIPCLKYLELSFVNIQEIWHHPSSPSVGCLNSLQVKRCHNLKYLFPSSLVKDLVQLRRLEILDCNMMEQVIFTDGLVEEHLGRNQMFFPELELLWLKDLPKLTSLCFENYFEFQCLTDLALTNCPLLKTFISKCVSDDEPQIGQHGQASNLEVHNSSLLNKKVVFPSLEKLWIQNCDSLEQIIDPQGVIADESQSTSAAQSIVAEAVTTKFVFPKLINLGLDKVPRLKSFYSRIHTTKWPSLKQMDIIECPKVQIFTPQCPESQVGISNQQPLFCVNEDTFPVLEELTLKTNDMVKGICDGQLSLQCFQNLKLLNLQFFPGTSTTLPYSFIRSLPMLHKLVIDNASICQIAQSEGLSDEERHTSAFYQLKELSLSQLPELTLKTFEPSLLSFKNLTALEVSRCHGFINLMACSTAKCLALLERLSVDDCEMIEEIIACEAEEIQGGIVFPKLKYLQLSCLPCLASFCLAHHSLEFPVLLMVKVTKCPKMRNFCQGDLSTPRLEQMHLTRNEEGELQWEGGLNTTIKHMFDEMTLQNSEVTEDTDQIRLIENKVEDVDKRGDISVMTEEDVNRGKETAVLVFVVAVVIQFALSMEIVIAIVGSIVAKAVEYTISPLKNHVKYLSNHQKNVETLKNRANRLKDARDGVQHCVDAAKRNGEEIEGDVDKWLSAVDKKILEQVEEVMQDEEKAKKKCFIGLCPNFRTRYKLSLKAEEELKAVAELLEHGKFERVSYRAAPQGIVVAPVKGYQEFESRTSILNGIMEALKDDSVSVVGVHGMGGIGKTTLVKEIARKVKGKLFDSVVIATVTQAIDIEKIQNQIADFLGLKFEEQSMVGKAFRLRERMKEKRILVVLDDIWEKLDIEEVGIPLGDEHKGCKLLLTSRELNVLLNGMDAQKNFPIGVLNEKEAWDLFKKMAGDCVESCDLKPTAMEVAKKCAGLPIAIATVAGALRNKRLFEWKNALRELERPSSSNFTGINAAYSAIEWSFNYLESAEVKLTFLLCSVIGHNGLVEDLVRYTLGLGLFDGVYTMEEARNKVLTVVANLKASALLLDSYNDECFDIHDVVWDAALAIASKDYRMLVLRDHDSKEWSDKLKMKSWSVISLRCPQIIANLPKEMECTGLSFFHMAGAVKIPPNFFKQTKGLKVLDLFGMQFSSLPKSIIHLTDVRMLSLKESAVDDITIIGELKNLEILDLAKSGIKELPKEMAQLTQLRLLDLSWCRELEIISPNVLSSLSELKELYMGGSFVEWEKEGVAENEKKNASLDELNNLPCLSTLFVHIPDAQMIPKHRFVETLDKYVICVGDYNRSVWYQNHECLRTLRLKLCTNIHLDNGLKMLLIKTEALYLEGLEGVKNILAELNNGKDLLHLKRLHVKNGMHVQYITMNEIGVSELCSITLKNLPQLISFCFQDKRFTVSEPLPLFDKQACHWITNLRSLIIDGCGKLEHLLSPSLTRSLLQLQCFKIKDCEGLRDVILTEKIEEERKDVICLPRLNSLHIVGLRNLIFFCSGNYNIEFPLLKKLEIEGCPKLKEFISQTSTQSGMHTLFNEKAAFPRLERMKIVNMINVKMIFHNDLASSSLQNLREIRVERCGSLKNLFPVSIAKDLPQLEDLCITNCGVEEIVSKGEGVEEQPVRFEFPQVSSLEVTSLKNLKCFYEGQYTIVWPMLKKLKTDCSALLKIVASEHLRLIQGNEQAVLLVEEVIPKLEKLKLLDFGDMDQFPPALFQDIKVLEVTGGTRSSIFPFVRRFCNLDSFQLFGFNFKYIVPCKGDAGTRSPIRNLVLVNAINLKHIWRKDSELDHILSNLRTLRVGACDDLINIRASSSSLQNLTTLNVYSCKMMTNLVTPSVIKNCVQLTTMSVEYCTKMTEIVGNEGDYHQTIVVSKLKCLELSNLQSLTSFCPGNYTFNFPCLEELIVAQCPRLKIFSEGVLSTPQLQRVKQSGYREKWSWTSDLNTTIQQLYTEKDGFFDGQSLDISDTCPKSIEIWIRNPQEILGRNLISLNYYKCSSLKYIFTLSLLLSLSQLEWLEVKECNSMEQVVREEEEEAMTHKFTFLELFSIRIESCPNLTNFHLGSQALEFPELLRIKIVDCPKMTAFSSSTSRESGDASENVVGEGGIYDNNAAFFSNKVVIPRLANLHLSCINIHEIWHHPSSQSVGCLKHLQVKRCHNLKYLFPSFLVKDLVQLRRLKILECNMMEQVIFTDGLVEEHQGRNQMFFSNLQLLWLKTFPSSQDLELTNCPLLKTFITKYVSEDEPEIGQHVQASNLEVHNSSLLNEKVVFPSLEKLRIQNCDSLEQIIELQGVIADESQSTSAAQSTMAETETTKFVFPRLINLGLDKDAYHPVAFIEKMDIIECPKVQIFTPQCPESQVGISNQPPLFCVNEDTFPVLEELTVKTNDMVKGICDGQLSLQCFQNLKLLNLQFFPEASTTLPYSFIRSLTMLHKLVIVNASICQIVQSEGLSNQERHTSAFYHLKELSLSQLPELTLKTFEPFLLSFKNLTTLEVSRCHGFINLIACSTAKCLTLLERLSIDDCEMIEEIIACEVEEIQGGIVFPKLKCLQLSCLPCLASFSLAHHSLEFPVLLMVKVTKCPKMRNFCQGDLSAPRLEQMHLTRDEEGELQWEGDLNTTIEHMFDEMASSHGLVR</sequence>
<dbReference type="SUPFAM" id="SSF52047">
    <property type="entry name" value="RNI-like"/>
    <property type="match status" value="3"/>
</dbReference>
<organism evidence="7 8">
    <name type="scientific">Gossypium anomalum</name>
    <dbReference type="NCBI Taxonomy" id="47600"/>
    <lineage>
        <taxon>Eukaryota</taxon>
        <taxon>Viridiplantae</taxon>
        <taxon>Streptophyta</taxon>
        <taxon>Embryophyta</taxon>
        <taxon>Tracheophyta</taxon>
        <taxon>Spermatophyta</taxon>
        <taxon>Magnoliopsida</taxon>
        <taxon>eudicotyledons</taxon>
        <taxon>Gunneridae</taxon>
        <taxon>Pentapetalae</taxon>
        <taxon>rosids</taxon>
        <taxon>malvids</taxon>
        <taxon>Malvales</taxon>
        <taxon>Malvaceae</taxon>
        <taxon>Malvoideae</taxon>
        <taxon>Gossypium</taxon>
    </lineage>
</organism>
<keyword evidence="3" id="KW-0547">Nucleotide-binding</keyword>
<dbReference type="Pfam" id="PF23598">
    <property type="entry name" value="LRR_14"/>
    <property type="match status" value="1"/>
</dbReference>
<dbReference type="Pfam" id="PF23247">
    <property type="entry name" value="LRR_RPS2"/>
    <property type="match status" value="11"/>
</dbReference>
<dbReference type="FunFam" id="3.40.50.300:FF:001091">
    <property type="entry name" value="Probable disease resistance protein At1g61300"/>
    <property type="match status" value="2"/>
</dbReference>
<dbReference type="SUPFAM" id="SSF52540">
    <property type="entry name" value="P-loop containing nucleoside triphosphate hydrolases"/>
    <property type="match status" value="2"/>
</dbReference>
<dbReference type="InterPro" id="IPR057135">
    <property type="entry name" value="At4g27190-like_LRR"/>
</dbReference>
<dbReference type="InterPro" id="IPR055414">
    <property type="entry name" value="LRR_R13L4/SHOC2-like"/>
</dbReference>
<evidence type="ECO:0000259" key="6">
    <source>
        <dbReference type="SMART" id="SM00382"/>
    </source>
</evidence>
<comment type="caution">
    <text evidence="7">The sequence shown here is derived from an EMBL/GenBank/DDBJ whole genome shotgun (WGS) entry which is preliminary data.</text>
</comment>
<dbReference type="SMART" id="SM00382">
    <property type="entry name" value="AAA"/>
    <property type="match status" value="2"/>
</dbReference>
<evidence type="ECO:0000256" key="4">
    <source>
        <dbReference type="ARBA" id="ARBA00022821"/>
    </source>
</evidence>
<keyword evidence="8" id="KW-1185">Reference proteome</keyword>
<dbReference type="PRINTS" id="PR00364">
    <property type="entry name" value="DISEASERSIST"/>
</dbReference>
<evidence type="ECO:0000313" key="7">
    <source>
        <dbReference type="EMBL" id="KAG8480252.1"/>
    </source>
</evidence>